<accession>A0AAD9N2W5</accession>
<dbReference type="PANTHER" id="PTHR19964:SF92">
    <property type="entry name" value="PATJ HOMOLOG"/>
    <property type="match status" value="1"/>
</dbReference>
<dbReference type="InterPro" id="IPR051342">
    <property type="entry name" value="PDZ_scaffold"/>
</dbReference>
<comment type="caution">
    <text evidence="3">The sequence shown here is derived from an EMBL/GenBank/DDBJ whole genome shotgun (WGS) entry which is preliminary data.</text>
</comment>
<dbReference type="EMBL" id="JAODUP010000310">
    <property type="protein sequence ID" value="KAK2153026.1"/>
    <property type="molecule type" value="Genomic_DNA"/>
</dbReference>
<protein>
    <recommendedName>
        <fullName evidence="2">PDZ domain-containing protein</fullName>
    </recommendedName>
</protein>
<dbReference type="AlphaFoldDB" id="A0AAD9N2W5"/>
<name>A0AAD9N2W5_9ANNE</name>
<sequence length="320" mass="34962">MDNPQTDDVIMARPSFRASRHFDQLDQIVSISIRPAAYDSCGWRDDYMSRMAVKPLQLPPIEHKDDPGTLIPRLPQQNSDSKESLPDDAEGDDQELAANERASSDSKRAKYDLPQYKNVNTIVIEKALLRVSDYCYLLPSFLIFLTFSTQSSDGLGIAIEEKAKAIYIKAITPGGAAAKEGTLKPGDRVLAVQDTSLENATYDEAVDVLKGVREGPVRLTIDHCPSTYKEGGDIPVVTNGMREQSLAKKDVSGTESSHKVLPTIIIPPVQESQPAQVEDPATCTIHPGRETIIEIQKGKTGLGLSIIGGADTLLMWCLNN</sequence>
<gene>
    <name evidence="3" type="ORF">LSH36_310g02047</name>
</gene>
<feature type="compositionally biased region" description="Acidic residues" evidence="1">
    <location>
        <begin position="86"/>
        <end position="95"/>
    </location>
</feature>
<evidence type="ECO:0000313" key="3">
    <source>
        <dbReference type="EMBL" id="KAK2153026.1"/>
    </source>
</evidence>
<organism evidence="3 4">
    <name type="scientific">Paralvinella palmiformis</name>
    <dbReference type="NCBI Taxonomy" id="53620"/>
    <lineage>
        <taxon>Eukaryota</taxon>
        <taxon>Metazoa</taxon>
        <taxon>Spiralia</taxon>
        <taxon>Lophotrochozoa</taxon>
        <taxon>Annelida</taxon>
        <taxon>Polychaeta</taxon>
        <taxon>Sedentaria</taxon>
        <taxon>Canalipalpata</taxon>
        <taxon>Terebellida</taxon>
        <taxon>Terebelliformia</taxon>
        <taxon>Alvinellidae</taxon>
        <taxon>Paralvinella</taxon>
    </lineage>
</organism>
<dbReference type="Pfam" id="PF00595">
    <property type="entry name" value="PDZ"/>
    <property type="match status" value="1"/>
</dbReference>
<evidence type="ECO:0000256" key="1">
    <source>
        <dbReference type="SAM" id="MobiDB-lite"/>
    </source>
</evidence>
<dbReference type="SUPFAM" id="SSF50156">
    <property type="entry name" value="PDZ domain-like"/>
    <property type="match status" value="1"/>
</dbReference>
<dbReference type="PROSITE" id="PS50106">
    <property type="entry name" value="PDZ"/>
    <property type="match status" value="1"/>
</dbReference>
<dbReference type="SMART" id="SM00228">
    <property type="entry name" value="PDZ"/>
    <property type="match status" value="1"/>
</dbReference>
<dbReference type="Proteomes" id="UP001208570">
    <property type="component" value="Unassembled WGS sequence"/>
</dbReference>
<feature type="domain" description="PDZ" evidence="2">
    <location>
        <begin position="142"/>
        <end position="210"/>
    </location>
</feature>
<feature type="region of interest" description="Disordered" evidence="1">
    <location>
        <begin position="58"/>
        <end position="109"/>
    </location>
</feature>
<dbReference type="CDD" id="cd00136">
    <property type="entry name" value="PDZ_canonical"/>
    <property type="match status" value="1"/>
</dbReference>
<dbReference type="InterPro" id="IPR001478">
    <property type="entry name" value="PDZ"/>
</dbReference>
<dbReference type="Gene3D" id="2.30.42.10">
    <property type="match status" value="1"/>
</dbReference>
<reference evidence="3" key="1">
    <citation type="journal article" date="2023" name="Mol. Biol. Evol.">
        <title>Third-Generation Sequencing Reveals the Adaptive Role of the Epigenome in Three Deep-Sea Polychaetes.</title>
        <authorList>
            <person name="Perez M."/>
            <person name="Aroh O."/>
            <person name="Sun Y."/>
            <person name="Lan Y."/>
            <person name="Juniper S.K."/>
            <person name="Young C.R."/>
            <person name="Angers B."/>
            <person name="Qian P.Y."/>
        </authorList>
    </citation>
    <scope>NUCLEOTIDE SEQUENCE</scope>
    <source>
        <strain evidence="3">P08H-3</strain>
    </source>
</reference>
<keyword evidence="4" id="KW-1185">Reference proteome</keyword>
<evidence type="ECO:0000259" key="2">
    <source>
        <dbReference type="PROSITE" id="PS50106"/>
    </source>
</evidence>
<evidence type="ECO:0000313" key="4">
    <source>
        <dbReference type="Proteomes" id="UP001208570"/>
    </source>
</evidence>
<dbReference type="InterPro" id="IPR036034">
    <property type="entry name" value="PDZ_sf"/>
</dbReference>
<proteinExistence type="predicted"/>
<dbReference type="PANTHER" id="PTHR19964">
    <property type="entry name" value="MULTIPLE PDZ DOMAIN PROTEIN"/>
    <property type="match status" value="1"/>
</dbReference>